<keyword evidence="5 17" id="KW-0813">Transport</keyword>
<feature type="transmembrane region" description="Helical" evidence="17">
    <location>
        <begin position="136"/>
        <end position="156"/>
    </location>
</feature>
<evidence type="ECO:0000256" key="7">
    <source>
        <dbReference type="ARBA" id="ARBA00022692"/>
    </source>
</evidence>
<comment type="function">
    <text evidence="17">Core subunit of the mitochondrial membrane respiratory chain NADH dehydrogenase (Complex I) which catalyzes electron transfer from NADH through the respiratory chain, using ubiquinone as an electron acceptor. Essential for the catalytic activity and assembly of complex I.</text>
</comment>
<feature type="transmembrane region" description="Helical" evidence="17">
    <location>
        <begin position="611"/>
        <end position="644"/>
    </location>
</feature>
<evidence type="ECO:0000256" key="3">
    <source>
        <dbReference type="ARBA" id="ARBA00012944"/>
    </source>
</evidence>
<dbReference type="VEuPathDB" id="FungiDB:C5L36_MT00180"/>
<evidence type="ECO:0000256" key="2">
    <source>
        <dbReference type="ARBA" id="ARBA00004448"/>
    </source>
</evidence>
<feature type="transmembrane region" description="Helical" evidence="17">
    <location>
        <begin position="113"/>
        <end position="130"/>
    </location>
</feature>
<keyword evidence="13 17" id="KW-0830">Ubiquinone</keyword>
<keyword evidence="6" id="KW-0679">Respiratory chain</keyword>
<keyword evidence="9" id="KW-1278">Translocase</keyword>
<dbReference type="Pfam" id="PF00361">
    <property type="entry name" value="Proton_antipo_M"/>
    <property type="match status" value="1"/>
</dbReference>
<comment type="similarity">
    <text evidence="17">Belongs to the complex I subunit 5 family.</text>
</comment>
<dbReference type="Proteomes" id="UP000249293">
    <property type="component" value="Mitochondrion MT"/>
</dbReference>
<comment type="subcellular location">
    <subcellularLocation>
        <location evidence="2">Mitochondrion inner membrane</location>
        <topology evidence="2">Multi-pass membrane protein</topology>
    </subcellularLocation>
</comment>
<feature type="transmembrane region" description="Helical" evidence="17">
    <location>
        <begin position="301"/>
        <end position="322"/>
    </location>
</feature>
<dbReference type="InterPro" id="IPR003945">
    <property type="entry name" value="NU5C-like"/>
</dbReference>
<proteinExistence type="inferred from homology"/>
<comment type="catalytic activity">
    <reaction evidence="16 17">
        <text>a ubiquinone + NADH + 5 H(+)(in) = a ubiquinol + NAD(+) + 4 H(+)(out)</text>
        <dbReference type="Rhea" id="RHEA:29091"/>
        <dbReference type="Rhea" id="RHEA-COMP:9565"/>
        <dbReference type="Rhea" id="RHEA-COMP:9566"/>
        <dbReference type="ChEBI" id="CHEBI:15378"/>
        <dbReference type="ChEBI" id="CHEBI:16389"/>
        <dbReference type="ChEBI" id="CHEBI:17976"/>
        <dbReference type="ChEBI" id="CHEBI:57540"/>
        <dbReference type="ChEBI" id="CHEBI:57945"/>
        <dbReference type="EC" id="7.1.1.2"/>
    </reaction>
</comment>
<evidence type="ECO:0000256" key="14">
    <source>
        <dbReference type="ARBA" id="ARBA00023128"/>
    </source>
</evidence>
<evidence type="ECO:0000256" key="15">
    <source>
        <dbReference type="ARBA" id="ARBA00023136"/>
    </source>
</evidence>
<dbReference type="GO" id="GO:0015990">
    <property type="term" value="P:electron transport coupled proton transport"/>
    <property type="evidence" value="ECO:0007669"/>
    <property type="project" value="TreeGrafter"/>
</dbReference>
<dbReference type="PANTHER" id="PTHR42829:SF2">
    <property type="entry name" value="NADH-UBIQUINONE OXIDOREDUCTASE CHAIN 5"/>
    <property type="match status" value="1"/>
</dbReference>
<dbReference type="EMBL" id="CP028778">
    <property type="protein sequence ID" value="AWU78544.1"/>
    <property type="molecule type" value="Genomic_DNA"/>
</dbReference>
<evidence type="ECO:0000256" key="17">
    <source>
        <dbReference type="RuleBase" id="RU003404"/>
    </source>
</evidence>
<evidence type="ECO:0000256" key="10">
    <source>
        <dbReference type="ARBA" id="ARBA00022982"/>
    </source>
</evidence>
<feature type="transmembrane region" description="Helical" evidence="17">
    <location>
        <begin position="410"/>
        <end position="433"/>
    </location>
</feature>
<dbReference type="GO" id="GO:0005743">
    <property type="term" value="C:mitochondrial inner membrane"/>
    <property type="evidence" value="ECO:0007669"/>
    <property type="project" value="UniProtKB-SubCell"/>
</dbReference>
<feature type="transmembrane region" description="Helical" evidence="17">
    <location>
        <begin position="510"/>
        <end position="530"/>
    </location>
</feature>
<dbReference type="Pfam" id="PF00662">
    <property type="entry name" value="Proton_antipo_N"/>
    <property type="match status" value="1"/>
</dbReference>
<keyword evidence="14 17" id="KW-0496">Mitochondrion</keyword>
<organism evidence="21 22">
    <name type="scientific">Pichia kudriavzevii</name>
    <name type="common">Yeast</name>
    <name type="synonym">Issatchenkia orientalis</name>
    <dbReference type="NCBI Taxonomy" id="4909"/>
    <lineage>
        <taxon>Eukaryota</taxon>
        <taxon>Fungi</taxon>
        <taxon>Dikarya</taxon>
        <taxon>Ascomycota</taxon>
        <taxon>Saccharomycotina</taxon>
        <taxon>Pichiomycetes</taxon>
        <taxon>Pichiales</taxon>
        <taxon>Pichiaceae</taxon>
        <taxon>Pichia</taxon>
    </lineage>
</organism>
<evidence type="ECO:0000259" key="19">
    <source>
        <dbReference type="Pfam" id="PF00662"/>
    </source>
</evidence>
<evidence type="ECO:0000256" key="9">
    <source>
        <dbReference type="ARBA" id="ARBA00022967"/>
    </source>
</evidence>
<feature type="transmembrane region" description="Helical" evidence="17">
    <location>
        <begin position="334"/>
        <end position="354"/>
    </location>
</feature>
<dbReference type="InterPro" id="IPR010934">
    <property type="entry name" value="NADH_DH_su5_C"/>
</dbReference>
<comment type="function">
    <text evidence="1">Core subunit of the mitochondrial membrane respiratory chain NADH dehydrogenase (Complex I) that is believed to belong to the minimal assembly required for catalysis. Complex I functions in the transfer of electrons from NADH to the respiratory chain. The immediate electron acceptor for the enzyme is believed to be ubiquinone.</text>
</comment>
<feature type="transmembrane region" description="Helical" evidence="17">
    <location>
        <begin position="81"/>
        <end position="101"/>
    </location>
</feature>
<dbReference type="InterPro" id="IPR001750">
    <property type="entry name" value="ND/Mrp_TM"/>
</dbReference>
<keyword evidence="8" id="KW-0999">Mitochondrion inner membrane</keyword>
<evidence type="ECO:0000259" key="18">
    <source>
        <dbReference type="Pfam" id="PF00361"/>
    </source>
</evidence>
<evidence type="ECO:0000256" key="11">
    <source>
        <dbReference type="ARBA" id="ARBA00022989"/>
    </source>
</evidence>
<feature type="transmembrane region" description="Helical" evidence="17">
    <location>
        <begin position="30"/>
        <end position="48"/>
    </location>
</feature>
<keyword evidence="10" id="KW-0249">Electron transport</keyword>
<feature type="transmembrane region" description="Helical" evidence="17">
    <location>
        <begin position="168"/>
        <end position="189"/>
    </location>
</feature>
<keyword evidence="22" id="KW-1185">Reference proteome</keyword>
<evidence type="ECO:0000256" key="4">
    <source>
        <dbReference type="ARBA" id="ARBA00021096"/>
    </source>
</evidence>
<feature type="transmembrane region" description="Helical" evidence="17">
    <location>
        <begin position="453"/>
        <end position="473"/>
    </location>
</feature>
<dbReference type="EC" id="7.1.1.2" evidence="3 17"/>
<evidence type="ECO:0000256" key="5">
    <source>
        <dbReference type="ARBA" id="ARBA00022448"/>
    </source>
</evidence>
<evidence type="ECO:0000256" key="6">
    <source>
        <dbReference type="ARBA" id="ARBA00022660"/>
    </source>
</evidence>
<dbReference type="PANTHER" id="PTHR42829">
    <property type="entry name" value="NADH-UBIQUINONE OXIDOREDUCTASE CHAIN 5"/>
    <property type="match status" value="1"/>
</dbReference>
<dbReference type="InterPro" id="IPR001516">
    <property type="entry name" value="Proton_antipo_N"/>
</dbReference>
<protein>
    <recommendedName>
        <fullName evidence="4 17">NADH-ubiquinone oxidoreductase chain 5</fullName>
        <ecNumber evidence="3 17">7.1.1.2</ecNumber>
    </recommendedName>
</protein>
<evidence type="ECO:0000256" key="8">
    <source>
        <dbReference type="ARBA" id="ARBA00022792"/>
    </source>
</evidence>
<feature type="domain" description="NADH:quinone oxidoreductase/Mrp antiporter transmembrane" evidence="18">
    <location>
        <begin position="131"/>
        <end position="413"/>
    </location>
</feature>
<geneLocation type="mitochondrion" evidence="21"/>
<evidence type="ECO:0000256" key="13">
    <source>
        <dbReference type="ARBA" id="ARBA00023075"/>
    </source>
</evidence>
<gene>
    <name evidence="21" type="primary">NAD5</name>
    <name evidence="21" type="ORF">C5L36_MT00180</name>
</gene>
<evidence type="ECO:0000256" key="12">
    <source>
        <dbReference type="ARBA" id="ARBA00023027"/>
    </source>
</evidence>
<keyword evidence="11 17" id="KW-1133">Transmembrane helix</keyword>
<dbReference type="OrthoDB" id="2686308at2759"/>
<reference evidence="21 22" key="1">
    <citation type="submission" date="2018-06" db="EMBL/GenBank/DDBJ databases">
        <title>Population genomics shows no distinction between pathogenic Candida krusei and environmental Pichia kudriavzevii: One species, four names.</title>
        <authorList>
            <person name="Douglass A.P."/>
            <person name="Offei B."/>
            <person name="Braun-Galleani S."/>
            <person name="Coughlan A.Y."/>
            <person name="Martos A."/>
            <person name="Ortiz-Merino R.A."/>
            <person name="Byrne K.P."/>
            <person name="Wolfe K.H."/>
        </authorList>
    </citation>
    <scope>NUCLEOTIDE SEQUENCE [LARGE SCALE GENOMIC DNA]</scope>
    <source>
        <strain evidence="21 22">CBS573</strain>
    </source>
</reference>
<dbReference type="PRINTS" id="PR01434">
    <property type="entry name" value="NADHDHGNASE5"/>
</dbReference>
<dbReference type="GO" id="GO:0008137">
    <property type="term" value="F:NADH dehydrogenase (ubiquinone) activity"/>
    <property type="evidence" value="ECO:0007669"/>
    <property type="project" value="UniProtKB-EC"/>
</dbReference>
<feature type="transmembrane region" description="Helical" evidence="17">
    <location>
        <begin position="246"/>
        <end position="267"/>
    </location>
</feature>
<feature type="transmembrane region" description="Helical" evidence="17">
    <location>
        <begin position="567"/>
        <end position="591"/>
    </location>
</feature>
<feature type="transmembrane region" description="Helical" evidence="17">
    <location>
        <begin position="366"/>
        <end position="390"/>
    </location>
</feature>
<dbReference type="GO" id="GO:0003954">
    <property type="term" value="F:NADH dehydrogenase activity"/>
    <property type="evidence" value="ECO:0007669"/>
    <property type="project" value="TreeGrafter"/>
</dbReference>
<keyword evidence="15 17" id="KW-0472">Membrane</keyword>
<evidence type="ECO:0000256" key="16">
    <source>
        <dbReference type="ARBA" id="ARBA00049551"/>
    </source>
</evidence>
<dbReference type="NCBIfam" id="TIGR01974">
    <property type="entry name" value="NDH_I_L"/>
    <property type="match status" value="1"/>
</dbReference>
<feature type="domain" description="NADH-Ubiquinone oxidoreductase (complex I) chain 5 N-terminal" evidence="19">
    <location>
        <begin position="64"/>
        <end position="114"/>
    </location>
</feature>
<dbReference type="InterPro" id="IPR018393">
    <property type="entry name" value="NADHpl_OxRdtase_5_subgr"/>
</dbReference>
<name>A0A2U9RAN3_PICKU</name>
<feature type="transmembrane region" description="Helical" evidence="17">
    <location>
        <begin position="273"/>
        <end position="294"/>
    </location>
</feature>
<dbReference type="STRING" id="4909.A0A2U9RAN3"/>
<dbReference type="GO" id="GO:0042773">
    <property type="term" value="P:ATP synthesis coupled electron transport"/>
    <property type="evidence" value="ECO:0007669"/>
    <property type="project" value="InterPro"/>
</dbReference>
<dbReference type="Pfam" id="PF06455">
    <property type="entry name" value="NADH5_C"/>
    <property type="match status" value="1"/>
</dbReference>
<evidence type="ECO:0000313" key="22">
    <source>
        <dbReference type="Proteomes" id="UP000249293"/>
    </source>
</evidence>
<evidence type="ECO:0000313" key="21">
    <source>
        <dbReference type="EMBL" id="AWU78544.1"/>
    </source>
</evidence>
<evidence type="ECO:0000256" key="1">
    <source>
        <dbReference type="ARBA" id="ARBA00003257"/>
    </source>
</evidence>
<keyword evidence="7 17" id="KW-0812">Transmembrane</keyword>
<keyword evidence="12 17" id="KW-0520">NAD</keyword>
<accession>A0A2U9RAN3</accession>
<feature type="domain" description="NADH dehydrogenase subunit 5 C-terminal" evidence="20">
    <location>
        <begin position="425"/>
        <end position="627"/>
    </location>
</feature>
<evidence type="ECO:0000259" key="20">
    <source>
        <dbReference type="Pfam" id="PF06455"/>
    </source>
</evidence>
<sequence length="645" mass="74029">MVNMMVFSTLMGSLMSGLMGRYMGMLYSKMMVCTSVMMSLLATYMLYYDVMMLDQEYRNMMMSWMNMEYLNMDWGFLMDKVSMSVLMPVVTMSSLVHMYAVVYMSHDPHQQRFFSYLSFFTFGMMVLVTGDNLLMLFLGWELMGCASYLLMSFWFTRMSAGKSGLNSLLLNRFGDTFFVMGLSLTMYLVGSLNFDTLFSLNSYLSTDMLTMMLMCMLMGCASKSVQFGLHTWLLNSMEGPTPVSSLLHAACLVMAGVYLLVRCSYMVEYSPMALMLMLVLGGMTTLMSGLMAVVSNDIKKIMALSTMSQVGIMMLGVGMSAYNLAMYHLICHSFFKALLFMSAGAIIHAVINEYQDMRTYGGFHKFLPLSYICIFIASLSLMALPGLTGYYSKDIIIESLYGSYTFTGYIIYWFAIASATLTSVYSIRLMYYIFFNIPNNPKYVYMHLNENPIIMYIPMIILATFSIFIGYLAKDLYLGLGATIYNNTFIHPNHLIIIDTEFSLSSFIKLLPLITSVIFSTILLIFYELFYHHTFIFNNKYTRQFYNFFNQKLFFDQILNNYGFRSWLYISYLLNTYIDKGVLIFLGPYGLSALSLKISNAINQLVFFNLGLILELILFSIFVFIFFNSYTSLYIIIAIIIFIFI</sequence>
<dbReference type="AlphaFoldDB" id="A0A2U9RAN3"/>